<reference evidence="1 4" key="2">
    <citation type="submission" date="2017-02" db="EMBL/GenBank/DDBJ databases">
        <authorList>
            <person name="Guo L."/>
        </authorList>
    </citation>
    <scope>NUCLEOTIDE SEQUENCE [LARGE SCALE GENOMIC DNA]</scope>
    <source>
        <strain evidence="1 4">PRS09-11288</strain>
    </source>
</reference>
<dbReference type="EMBL" id="LDSN01000012">
    <property type="protein sequence ID" value="KTT19034.1"/>
    <property type="molecule type" value="Genomic_DNA"/>
</dbReference>
<name>A0AAJ0LLN2_9PSED</name>
<gene>
    <name evidence="1" type="ORF">B2J77_08660</name>
    <name evidence="2" type="ORF">NS96R_05580</name>
</gene>
<dbReference type="RefSeq" id="WP_058637814.1">
    <property type="nucleotide sequence ID" value="NZ_CP019952.1"/>
</dbReference>
<dbReference type="Proteomes" id="UP000191010">
    <property type="component" value="Chromosome"/>
</dbReference>
<dbReference type="AlphaFoldDB" id="A0AAJ0LLN2"/>
<reference evidence="2 3" key="1">
    <citation type="journal article" date="2016" name="Front. Microbiol.">
        <title>Genomic Resource of Rice Seed Associated Bacteria.</title>
        <authorList>
            <person name="Midha S."/>
            <person name="Bansal K."/>
            <person name="Sharma S."/>
            <person name="Kumar N."/>
            <person name="Patil P.P."/>
            <person name="Chaudhry V."/>
            <person name="Patil P.B."/>
        </authorList>
    </citation>
    <scope>NUCLEOTIDE SEQUENCE [LARGE SCALE GENOMIC DNA]</scope>
    <source>
        <strain evidence="2 3">NS96</strain>
    </source>
</reference>
<evidence type="ECO:0000313" key="3">
    <source>
        <dbReference type="Proteomes" id="UP000071644"/>
    </source>
</evidence>
<sequence>MDYSSMVESLNKMLEAASDERERVQACVKAKDTGKKPHTEAEDAEVMAQLPVSQVWVYEGRSRKAPTSAYAVRSHGR</sequence>
<keyword evidence="4" id="KW-1185">Reference proteome</keyword>
<evidence type="ECO:0000313" key="2">
    <source>
        <dbReference type="EMBL" id="KTT19034.1"/>
    </source>
</evidence>
<protein>
    <submittedName>
        <fullName evidence="2">Uncharacterized protein</fullName>
    </submittedName>
</protein>
<dbReference type="Proteomes" id="UP000071644">
    <property type="component" value="Unassembled WGS sequence"/>
</dbReference>
<organism evidence="2 3">
    <name type="scientific">Pseudomonas parafulva</name>
    <dbReference type="NCBI Taxonomy" id="157782"/>
    <lineage>
        <taxon>Bacteria</taxon>
        <taxon>Pseudomonadati</taxon>
        <taxon>Pseudomonadota</taxon>
        <taxon>Gammaproteobacteria</taxon>
        <taxon>Pseudomonadales</taxon>
        <taxon>Pseudomonadaceae</taxon>
        <taxon>Pseudomonas</taxon>
    </lineage>
</organism>
<accession>A0AAJ0LLN2</accession>
<evidence type="ECO:0000313" key="1">
    <source>
        <dbReference type="EMBL" id="AQW68279.1"/>
    </source>
</evidence>
<dbReference type="EMBL" id="CP019952">
    <property type="protein sequence ID" value="AQW68279.1"/>
    <property type="molecule type" value="Genomic_DNA"/>
</dbReference>
<proteinExistence type="predicted"/>
<evidence type="ECO:0000313" key="4">
    <source>
        <dbReference type="Proteomes" id="UP000191010"/>
    </source>
</evidence>